<dbReference type="SUPFAM" id="SSF48065">
    <property type="entry name" value="DBL homology domain (DH-domain)"/>
    <property type="match status" value="2"/>
</dbReference>
<dbReference type="EMBL" id="NHYD01003369">
    <property type="protein sequence ID" value="PPQ79635.1"/>
    <property type="molecule type" value="Genomic_DNA"/>
</dbReference>
<gene>
    <name evidence="7" type="ORF">CVT25_003220</name>
</gene>
<feature type="region of interest" description="Disordered" evidence="3">
    <location>
        <begin position="1668"/>
        <end position="1687"/>
    </location>
</feature>
<dbReference type="PANTHER" id="PTHR46572">
    <property type="entry name" value="RHO1 GDP-GTP EXCHANGE PROTEIN 1-RELATED"/>
    <property type="match status" value="1"/>
</dbReference>
<evidence type="ECO:0000259" key="6">
    <source>
        <dbReference type="PROSITE" id="PS50219"/>
    </source>
</evidence>
<feature type="domain" description="DH" evidence="5">
    <location>
        <begin position="863"/>
        <end position="1054"/>
    </location>
</feature>
<proteinExistence type="predicted"/>
<dbReference type="PROSITE" id="PS50010">
    <property type="entry name" value="DH_2"/>
    <property type="match status" value="2"/>
</dbReference>
<dbReference type="Pfam" id="PF00780">
    <property type="entry name" value="CNH"/>
    <property type="match status" value="1"/>
</dbReference>
<feature type="compositionally biased region" description="Polar residues" evidence="3">
    <location>
        <begin position="53"/>
        <end position="64"/>
    </location>
</feature>
<dbReference type="SMART" id="SM00036">
    <property type="entry name" value="CNH"/>
    <property type="match status" value="1"/>
</dbReference>
<dbReference type="InterPro" id="IPR000219">
    <property type="entry name" value="DH_dom"/>
</dbReference>
<dbReference type="PANTHER" id="PTHR46572:SF1">
    <property type="entry name" value="RHO1 GUANINE NUCLEOTIDE EXCHANGE FACTOR TUS1"/>
    <property type="match status" value="1"/>
</dbReference>
<keyword evidence="8" id="KW-1185">Reference proteome</keyword>
<dbReference type="GO" id="GO:0005085">
    <property type="term" value="F:guanyl-nucleotide exchange factor activity"/>
    <property type="evidence" value="ECO:0007669"/>
    <property type="project" value="UniProtKB-KW"/>
</dbReference>
<evidence type="ECO:0000313" key="7">
    <source>
        <dbReference type="EMBL" id="PPQ79635.1"/>
    </source>
</evidence>
<comment type="caution">
    <text evidence="7">The sequence shown here is derived from an EMBL/GenBank/DDBJ whole genome shotgun (WGS) entry which is preliminary data.</text>
</comment>
<feature type="region of interest" description="Disordered" evidence="3">
    <location>
        <begin position="1169"/>
        <end position="1189"/>
    </location>
</feature>
<feature type="compositionally biased region" description="Polar residues" evidence="3">
    <location>
        <begin position="278"/>
        <end position="294"/>
    </location>
</feature>
<dbReference type="SUPFAM" id="SSF50729">
    <property type="entry name" value="PH domain-like"/>
    <property type="match status" value="1"/>
</dbReference>
<feature type="compositionally biased region" description="Polar residues" evidence="3">
    <location>
        <begin position="135"/>
        <end position="149"/>
    </location>
</feature>
<feature type="region of interest" description="Disordered" evidence="3">
    <location>
        <begin position="28"/>
        <end position="309"/>
    </location>
</feature>
<evidence type="ECO:0000259" key="4">
    <source>
        <dbReference type="PROSITE" id="PS50003"/>
    </source>
</evidence>
<dbReference type="InterPro" id="IPR041675">
    <property type="entry name" value="PH_5"/>
</dbReference>
<evidence type="ECO:0000313" key="8">
    <source>
        <dbReference type="Proteomes" id="UP000283269"/>
    </source>
</evidence>
<dbReference type="CDD" id="cd00160">
    <property type="entry name" value="RhoGEF"/>
    <property type="match status" value="2"/>
</dbReference>
<dbReference type="PROSITE" id="PS50219">
    <property type="entry name" value="CNH"/>
    <property type="match status" value="1"/>
</dbReference>
<sequence>MPPSTGYSPRPASPVEEDLQRLYNEVLAQFSEETPSSERDLDNIYNGYADDNYPSQSSSANNPQLKPPARQTAGLPPSPRPVNTKLDAYSTSPISATSPTGRRRLPPTPGGSSNPSNSSARSYPMPEPDPFRPSGASQANIYSPVSPGSFSVGRPSNESRRIAMGSDNTATGRTLPPISGYSNGYPQILDDGQRTPISTDVYRSHVSNTSYSTAPSFTTQQIGSTSNQGSSYSRPPGASPPALPPKPSAYNDPSPRPSYIENPFNAYELDGRDPDYQYQASSDGHSARTQHSSNTPTLPPLPPKVPANDHGQYAAYAAATYASSPVALSPYDGFSDFTLKNVSGSPSKNSFFDQGDPASHQAAHQPEVGPSRSSDRISREEDNWDPDSYNYDDQELADQDGGPSNFVRRPTDMLRTLADYSGKAPVDLPDDPVDDYWEDEDEEDETRFVNFSLLSHIAMQLRDKVPRGTHVKGSIPYPRAFTGKDIVSTVQGQIQRELAINHGVSTNDRRVALHVARSLQSQLFFYEVEWGGHVLQDGVEDVYMFLDDVDGASDAVPEREELPTGVITMLTRCYSPSCGDGIPCYSYTCPRKGNYAYDIPAPQVESSVVVKEEEWSKSIDPSVIKSLPESEISRQNIIHKLIDKEKQYIQDLDLVESVFIKPLRAANPPIFPPDVLEDVIDDIFGNILDLRECNRRLLEVMNVRQREEGPIILRIGDIFLQAATEFRFAYPTYIGHYPISEKRLKDETDSNAEFRLFLEQCSRQQSSRSGDSPRLDLRHFLNRPAEHLQKYPVLLEAVLHETVKENNDGEFLVEAIEAIKNLQSVSQLRTFQSAMGKGTPGKWEWHDIVSAEVREHFSKQEQKRQSIIFELIKGEMAYVKDLENIYNIYIVPLRTAEPPIISRDKLEQFIQDVFHNYDELYEHHKKLVDNLHEIQREQHPHIRSITAAMFDAALNFREAYMEYIPNYPIAAYRIDDEMANNLPFKTFVDQCVRHPDAHRLDMKNFINRPIPRLLRYELLLKGVMEETPPGHDDLESIPQVIDVIKALGKESEPGVFSAKQKVEVWRYNANLVFKPGETIDMDLLDQNRSLIHSGRLLRQPDSGLEWNGWSELHVLLFDNYLVMTKTKERDGVTKYQVNRRPIPLDLLTLVNFTDPPTQRSAGILRNLRGGEKHDGASVNPGLSPESATDSRSVYPLTLYHNGRTGGPYILYAETAQIRTEWKAKLEDALGLRKAVQESNKVFEIEYLSRDTFIMPAIAAGTTGPTWNQDNQYTGKVTCSVPFNTPDGRALVAIGCTEGVWIGFRHDPKSIRRVLHLKMVTQCAMLEDFGIFLVLADKALFAYHIEALVPSSPHGAHTSQVPQKLSGTKDVHFFSVGTLQGRTLIIYMKKKSLNSIFRVLEPVGDKINEGVKAPAGFGSRLGFRSTKSEWFRIYRDFFLPSDSFDVIFLKARIAIFCAKGFEIMNLHDFDSITIPQREDPRHAQLAKRCESARPLGMFRSTDEEFLLCYDEFGLYVDKHGDPCRSFGTIEWEGTAERVAFHSPYILLFDSRFIEIRHVETGRLAQIISGNEVRCTWDGRGVSPSVTTPVTDAGEDGVVQEAQVHFVMNSTDSTSGPGGMRTRNIVQHVCELIPTIPLYPSGTPSSAISGTSGQAEGIYGTYNPAPGHVSSHSYASSSSGVHQYAPSQAPSSATTAQYYSPMQAPTKQAYAPAPVPSNVPGGNAYYGRDGYFDNPSLSAGSMARR</sequence>
<dbReference type="Gene3D" id="1.20.900.10">
    <property type="entry name" value="Dbl homology (DH) domain"/>
    <property type="match status" value="2"/>
</dbReference>
<accession>A0A409WM92</accession>
<evidence type="ECO:0000256" key="2">
    <source>
        <dbReference type="ARBA" id="ARBA00022658"/>
    </source>
</evidence>
<dbReference type="InParanoid" id="A0A409WM92"/>
<dbReference type="InterPro" id="IPR001849">
    <property type="entry name" value="PH_domain"/>
</dbReference>
<protein>
    <submittedName>
        <fullName evidence="7">Uncharacterized protein</fullName>
    </submittedName>
</protein>
<dbReference type="SMART" id="SM00325">
    <property type="entry name" value="RhoGEF"/>
    <property type="match status" value="2"/>
</dbReference>
<feature type="domain" description="DH" evidence="5">
    <location>
        <begin position="633"/>
        <end position="822"/>
    </location>
</feature>
<dbReference type="InterPro" id="IPR001180">
    <property type="entry name" value="CNH_dom"/>
</dbReference>
<evidence type="ECO:0000259" key="5">
    <source>
        <dbReference type="PROSITE" id="PS50010"/>
    </source>
</evidence>
<dbReference type="STRING" id="93625.A0A409WM92"/>
<dbReference type="Pfam" id="PF00621">
    <property type="entry name" value="RhoGEF"/>
    <property type="match status" value="2"/>
</dbReference>
<evidence type="ECO:0000256" key="1">
    <source>
        <dbReference type="ARBA" id="ARBA00022553"/>
    </source>
</evidence>
<dbReference type="InterPro" id="IPR035899">
    <property type="entry name" value="DBL_dom_sf"/>
</dbReference>
<feature type="compositionally biased region" description="Pro residues" evidence="3">
    <location>
        <begin position="237"/>
        <end position="247"/>
    </location>
</feature>
<keyword evidence="1" id="KW-0597">Phosphoprotein</keyword>
<dbReference type="CDD" id="cd04435">
    <property type="entry name" value="DEP_fRom2"/>
    <property type="match status" value="1"/>
</dbReference>
<feature type="domain" description="CNH" evidence="6">
    <location>
        <begin position="1273"/>
        <end position="1581"/>
    </location>
</feature>
<feature type="compositionally biased region" description="Acidic residues" evidence="3">
    <location>
        <begin position="382"/>
        <end position="398"/>
    </location>
</feature>
<dbReference type="SMART" id="SM00233">
    <property type="entry name" value="PH"/>
    <property type="match status" value="1"/>
</dbReference>
<feature type="compositionally biased region" description="Low complexity" evidence="3">
    <location>
        <begin position="110"/>
        <end position="119"/>
    </location>
</feature>
<dbReference type="PROSITE" id="PS50003">
    <property type="entry name" value="PH_DOMAIN"/>
    <property type="match status" value="1"/>
</dbReference>
<feature type="compositionally biased region" description="Polar residues" evidence="3">
    <location>
        <begin position="338"/>
        <end position="352"/>
    </location>
</feature>
<feature type="compositionally biased region" description="Polar residues" evidence="3">
    <location>
        <begin position="205"/>
        <end position="232"/>
    </location>
</feature>
<feature type="domain" description="PH" evidence="4">
    <location>
        <begin position="1089"/>
        <end position="1230"/>
    </location>
</feature>
<keyword evidence="2" id="KW-0344">Guanine-nucleotide releasing factor</keyword>
<organism evidence="7 8">
    <name type="scientific">Psilocybe cyanescens</name>
    <dbReference type="NCBI Taxonomy" id="93625"/>
    <lineage>
        <taxon>Eukaryota</taxon>
        <taxon>Fungi</taxon>
        <taxon>Dikarya</taxon>
        <taxon>Basidiomycota</taxon>
        <taxon>Agaricomycotina</taxon>
        <taxon>Agaricomycetes</taxon>
        <taxon>Agaricomycetidae</taxon>
        <taxon>Agaricales</taxon>
        <taxon>Agaricineae</taxon>
        <taxon>Strophariaceae</taxon>
        <taxon>Psilocybe</taxon>
    </lineage>
</organism>
<dbReference type="Gene3D" id="2.30.29.30">
    <property type="entry name" value="Pleckstrin-homology domain (PH domain)/Phosphotyrosine-binding domain (PTB)"/>
    <property type="match status" value="1"/>
</dbReference>
<dbReference type="Pfam" id="PF15405">
    <property type="entry name" value="PH_5"/>
    <property type="match status" value="1"/>
</dbReference>
<name>A0A409WM92_PSICY</name>
<dbReference type="Proteomes" id="UP000283269">
    <property type="component" value="Unassembled WGS sequence"/>
</dbReference>
<dbReference type="OrthoDB" id="2272012at2759"/>
<reference evidence="7 8" key="1">
    <citation type="journal article" date="2018" name="Evol. Lett.">
        <title>Horizontal gene cluster transfer increased hallucinogenic mushroom diversity.</title>
        <authorList>
            <person name="Reynolds H.T."/>
            <person name="Vijayakumar V."/>
            <person name="Gluck-Thaler E."/>
            <person name="Korotkin H.B."/>
            <person name="Matheny P.B."/>
            <person name="Slot J.C."/>
        </authorList>
    </citation>
    <scope>NUCLEOTIDE SEQUENCE [LARGE SCALE GENOMIC DNA]</scope>
    <source>
        <strain evidence="7 8">2631</strain>
    </source>
</reference>
<evidence type="ECO:0000256" key="3">
    <source>
        <dbReference type="SAM" id="MobiDB-lite"/>
    </source>
</evidence>
<dbReference type="InterPro" id="IPR052233">
    <property type="entry name" value="Rho-type_GEFs"/>
</dbReference>
<dbReference type="InterPro" id="IPR011993">
    <property type="entry name" value="PH-like_dom_sf"/>
</dbReference>
<feature type="region of interest" description="Disordered" evidence="3">
    <location>
        <begin position="333"/>
        <end position="409"/>
    </location>
</feature>